<organism evidence="2 3">
    <name type="scientific">Massarina eburnea CBS 473.64</name>
    <dbReference type="NCBI Taxonomy" id="1395130"/>
    <lineage>
        <taxon>Eukaryota</taxon>
        <taxon>Fungi</taxon>
        <taxon>Dikarya</taxon>
        <taxon>Ascomycota</taxon>
        <taxon>Pezizomycotina</taxon>
        <taxon>Dothideomycetes</taxon>
        <taxon>Pleosporomycetidae</taxon>
        <taxon>Pleosporales</taxon>
        <taxon>Massarineae</taxon>
        <taxon>Massarinaceae</taxon>
        <taxon>Massarina</taxon>
    </lineage>
</organism>
<feature type="region of interest" description="Disordered" evidence="1">
    <location>
        <begin position="371"/>
        <end position="393"/>
    </location>
</feature>
<dbReference type="PANTHER" id="PTHR40623">
    <property type="entry name" value="INTEGRAL MEMBRANE PROTEIN"/>
    <property type="match status" value="1"/>
</dbReference>
<dbReference type="AlphaFoldDB" id="A0A6A6RHZ8"/>
<reference evidence="2" key="1">
    <citation type="journal article" date="2020" name="Stud. Mycol.">
        <title>101 Dothideomycetes genomes: a test case for predicting lifestyles and emergence of pathogens.</title>
        <authorList>
            <person name="Haridas S."/>
            <person name="Albert R."/>
            <person name="Binder M."/>
            <person name="Bloem J."/>
            <person name="Labutti K."/>
            <person name="Salamov A."/>
            <person name="Andreopoulos B."/>
            <person name="Baker S."/>
            <person name="Barry K."/>
            <person name="Bills G."/>
            <person name="Bluhm B."/>
            <person name="Cannon C."/>
            <person name="Castanera R."/>
            <person name="Culley D."/>
            <person name="Daum C."/>
            <person name="Ezra D."/>
            <person name="Gonzalez J."/>
            <person name="Henrissat B."/>
            <person name="Kuo A."/>
            <person name="Liang C."/>
            <person name="Lipzen A."/>
            <person name="Lutzoni F."/>
            <person name="Magnuson J."/>
            <person name="Mondo S."/>
            <person name="Nolan M."/>
            <person name="Ohm R."/>
            <person name="Pangilinan J."/>
            <person name="Park H.-J."/>
            <person name="Ramirez L."/>
            <person name="Alfaro M."/>
            <person name="Sun H."/>
            <person name="Tritt A."/>
            <person name="Yoshinaga Y."/>
            <person name="Zwiers L.-H."/>
            <person name="Turgeon B."/>
            <person name="Goodwin S."/>
            <person name="Spatafora J."/>
            <person name="Crous P."/>
            <person name="Grigoriev I."/>
        </authorList>
    </citation>
    <scope>NUCLEOTIDE SEQUENCE</scope>
    <source>
        <strain evidence="2">CBS 473.64</strain>
    </source>
</reference>
<dbReference type="OrthoDB" id="5361354at2759"/>
<dbReference type="PANTHER" id="PTHR40623:SF1">
    <property type="match status" value="1"/>
</dbReference>
<feature type="compositionally biased region" description="Polar residues" evidence="1">
    <location>
        <begin position="62"/>
        <end position="78"/>
    </location>
</feature>
<feature type="compositionally biased region" description="Polar residues" evidence="1">
    <location>
        <begin position="207"/>
        <end position="220"/>
    </location>
</feature>
<feature type="compositionally biased region" description="Polar residues" evidence="1">
    <location>
        <begin position="85"/>
        <end position="97"/>
    </location>
</feature>
<dbReference type="Proteomes" id="UP000799753">
    <property type="component" value="Unassembled WGS sequence"/>
</dbReference>
<proteinExistence type="predicted"/>
<gene>
    <name evidence="2" type="ORF">P280DRAFT_235008</name>
</gene>
<dbReference type="EMBL" id="MU006817">
    <property type="protein sequence ID" value="KAF2634613.1"/>
    <property type="molecule type" value="Genomic_DNA"/>
</dbReference>
<protein>
    <submittedName>
        <fullName evidence="2">Uncharacterized protein</fullName>
    </submittedName>
</protein>
<evidence type="ECO:0000313" key="2">
    <source>
        <dbReference type="EMBL" id="KAF2634613.1"/>
    </source>
</evidence>
<sequence length="393" mass="42224">MNVLACDKTDQVTRMKKLTAQAHEEAGQREDQMELNQREKDEGDLFGVRAIEAGFYAGIPQSRPTSRAGSPSMSSTTLLGGYNSPKIQTNSMASSVTDLPLAHTNKRHSSTLLSTSPPPKRTSSALRLEPSEAEVAGRHNHNVDVNMNLNVPPSPVLTKAPRSPTFGGSDEEKDAAPRHYAPTAPQLPMPQGLQDSLMVTDHVTKSHAASLSYTDVSPENSAPPSPGLPSAKKPTMPSEGSNSPYVAYNPGRQSMPPVHPVLILPTTTYEPTHKRDQSGASSVYSEKRSSTYQHEGPNPTGSNRNSVALGATSTETKRQSSANSSLLTPGSTNGKDYNDPRFSEFYDAYYRNSQLIKDGPKRPEHIHTEATIAEVPTPLSSPAPPGHQPGVAM</sequence>
<feature type="compositionally biased region" description="Polar residues" evidence="1">
    <location>
        <begin position="299"/>
        <end position="335"/>
    </location>
</feature>
<feature type="region of interest" description="Disordered" evidence="1">
    <location>
        <begin position="58"/>
        <end position="341"/>
    </location>
</feature>
<keyword evidence="3" id="KW-1185">Reference proteome</keyword>
<accession>A0A6A6RHZ8</accession>
<name>A0A6A6RHZ8_9PLEO</name>
<evidence type="ECO:0000256" key="1">
    <source>
        <dbReference type="SAM" id="MobiDB-lite"/>
    </source>
</evidence>
<evidence type="ECO:0000313" key="3">
    <source>
        <dbReference type="Proteomes" id="UP000799753"/>
    </source>
</evidence>